<dbReference type="GO" id="GO:0003863">
    <property type="term" value="F:branched-chain 2-oxo acid dehydrogenase activity"/>
    <property type="evidence" value="ECO:0007669"/>
    <property type="project" value="UniProtKB-EC"/>
</dbReference>
<dbReference type="SUPFAM" id="SSF52922">
    <property type="entry name" value="TK C-terminal domain-like"/>
    <property type="match status" value="1"/>
</dbReference>
<dbReference type="SUPFAM" id="SSF52518">
    <property type="entry name" value="Thiamin diphosphate-binding fold (THDP-binding)"/>
    <property type="match status" value="1"/>
</dbReference>
<dbReference type="InterPro" id="IPR029061">
    <property type="entry name" value="THDP-binding"/>
</dbReference>
<dbReference type="CDD" id="cd07036">
    <property type="entry name" value="TPP_PYR_E1-PDHc-beta_like"/>
    <property type="match status" value="1"/>
</dbReference>
<evidence type="ECO:0000256" key="2">
    <source>
        <dbReference type="ARBA" id="ARBA00023002"/>
    </source>
</evidence>
<comment type="caution">
    <text evidence="5">The sequence shown here is derived from an EMBL/GenBank/DDBJ whole genome shotgun (WGS) entry which is preliminary data.</text>
</comment>
<dbReference type="SMART" id="SM00861">
    <property type="entry name" value="Transket_pyr"/>
    <property type="match status" value="1"/>
</dbReference>
<dbReference type="FunFam" id="3.40.50.920:FF:000001">
    <property type="entry name" value="Pyruvate dehydrogenase E1 beta subunit"/>
    <property type="match status" value="1"/>
</dbReference>
<accession>A0A644VY09</accession>
<dbReference type="FunFam" id="3.40.50.970:FF:000001">
    <property type="entry name" value="Pyruvate dehydrogenase E1 beta subunit"/>
    <property type="match status" value="1"/>
</dbReference>
<dbReference type="Pfam" id="PF02780">
    <property type="entry name" value="Transketolase_C"/>
    <property type="match status" value="1"/>
</dbReference>
<evidence type="ECO:0000313" key="5">
    <source>
        <dbReference type="EMBL" id="MPL95203.1"/>
    </source>
</evidence>
<feature type="domain" description="Transketolase-like pyrimidine-binding" evidence="4">
    <location>
        <begin position="4"/>
        <end position="178"/>
    </location>
</feature>
<comment type="cofactor">
    <cofactor evidence="1">
        <name>thiamine diphosphate</name>
        <dbReference type="ChEBI" id="CHEBI:58937"/>
    </cofactor>
</comment>
<proteinExistence type="predicted"/>
<keyword evidence="3" id="KW-0786">Thiamine pyrophosphate</keyword>
<dbReference type="PANTHER" id="PTHR43257">
    <property type="entry name" value="PYRUVATE DEHYDROGENASE E1 COMPONENT BETA SUBUNIT"/>
    <property type="match status" value="1"/>
</dbReference>
<dbReference type="InterPro" id="IPR009014">
    <property type="entry name" value="Transketo_C/PFOR_II"/>
</dbReference>
<dbReference type="Gene3D" id="3.40.50.970">
    <property type="match status" value="1"/>
</dbReference>
<name>A0A644VY09_9ZZZZ</name>
<dbReference type="PANTHER" id="PTHR43257:SF2">
    <property type="entry name" value="PYRUVATE DEHYDROGENASE E1 COMPONENT SUBUNIT BETA"/>
    <property type="match status" value="1"/>
</dbReference>
<dbReference type="InterPro" id="IPR033248">
    <property type="entry name" value="Transketolase_C"/>
</dbReference>
<dbReference type="Pfam" id="PF02779">
    <property type="entry name" value="Transket_pyr"/>
    <property type="match status" value="1"/>
</dbReference>
<dbReference type="EMBL" id="VSSQ01000458">
    <property type="protein sequence ID" value="MPL95203.1"/>
    <property type="molecule type" value="Genomic_DNA"/>
</dbReference>
<gene>
    <name evidence="5" type="primary">bfmBAB_3</name>
    <name evidence="5" type="ORF">SDC9_41372</name>
</gene>
<dbReference type="InterPro" id="IPR005475">
    <property type="entry name" value="Transketolase-like_Pyr-bd"/>
</dbReference>
<evidence type="ECO:0000259" key="4">
    <source>
        <dbReference type="SMART" id="SM00861"/>
    </source>
</evidence>
<keyword evidence="2 5" id="KW-0560">Oxidoreductase</keyword>
<dbReference type="EC" id="1.2.4.4" evidence="5"/>
<evidence type="ECO:0000256" key="1">
    <source>
        <dbReference type="ARBA" id="ARBA00001964"/>
    </source>
</evidence>
<dbReference type="AlphaFoldDB" id="A0A644VY09"/>
<sequence>MRTITFSQATLEAMREEMQRDPTVFVYGEDIVRQGGIFGQFKGLPEEFPGRVRDVPISETMIVGAALGAALTGTRPVADMHFADFIGVAFDELVNQIAKNRYMFGGQANIPLVIRAPDGIINSAAAQHSQSVEGWLQNIPGLIIVAPSSPATAKGLLKSAIRQDDPVIFFEHKVLYPQKGPVPEEEYLTPIGKAEVRKPGKDVTIVTYSIMVQKCEEAAMELEKEGISVEVIDLLTLKPFDIQTVIDSVKKTHRCVVAHEAVVTGGLGAEIASQVQEKAFFYLDAPVLRVGAKNLPIAFSSVLEKFIAAGQDDIKKAVRSVLYREG</sequence>
<protein>
    <submittedName>
        <fullName evidence="5">2-oxoisovalerate dehydrogenase subunit beta</fullName>
        <ecNumber evidence="5">1.2.4.4</ecNumber>
    </submittedName>
</protein>
<organism evidence="5">
    <name type="scientific">bioreactor metagenome</name>
    <dbReference type="NCBI Taxonomy" id="1076179"/>
    <lineage>
        <taxon>unclassified sequences</taxon>
        <taxon>metagenomes</taxon>
        <taxon>ecological metagenomes</taxon>
    </lineage>
</organism>
<evidence type="ECO:0000256" key="3">
    <source>
        <dbReference type="ARBA" id="ARBA00023052"/>
    </source>
</evidence>
<reference evidence="5" key="1">
    <citation type="submission" date="2019-08" db="EMBL/GenBank/DDBJ databases">
        <authorList>
            <person name="Kucharzyk K."/>
            <person name="Murdoch R.W."/>
            <person name="Higgins S."/>
            <person name="Loffler F."/>
        </authorList>
    </citation>
    <scope>NUCLEOTIDE SEQUENCE</scope>
</reference>
<dbReference type="NCBIfam" id="NF006667">
    <property type="entry name" value="PRK09212.1"/>
    <property type="match status" value="1"/>
</dbReference>
<dbReference type="Gene3D" id="3.40.50.920">
    <property type="match status" value="1"/>
</dbReference>